<evidence type="ECO:0000313" key="9">
    <source>
        <dbReference type="EMBL" id="KKN50593.1"/>
    </source>
</evidence>
<dbReference type="InterPro" id="IPR025835">
    <property type="entry name" value="Thiopurine_S-MeTrfase"/>
</dbReference>
<dbReference type="EC" id="2.1.1.67" evidence="4"/>
<dbReference type="EMBL" id="LAZR01001105">
    <property type="protein sequence ID" value="KKN50593.1"/>
    <property type="molecule type" value="Genomic_DNA"/>
</dbReference>
<dbReference type="PANTHER" id="PTHR10259">
    <property type="entry name" value="THIOPURINE S-METHYLTRANSFERASE"/>
    <property type="match status" value="1"/>
</dbReference>
<dbReference type="NCBIfam" id="NF009732">
    <property type="entry name" value="PRK13255.1"/>
    <property type="match status" value="1"/>
</dbReference>
<organism evidence="9">
    <name type="scientific">marine sediment metagenome</name>
    <dbReference type="NCBI Taxonomy" id="412755"/>
    <lineage>
        <taxon>unclassified sequences</taxon>
        <taxon>metagenomes</taxon>
        <taxon>ecological metagenomes</taxon>
    </lineage>
</organism>
<evidence type="ECO:0000256" key="6">
    <source>
        <dbReference type="ARBA" id="ARBA00022603"/>
    </source>
</evidence>
<comment type="catalytic activity">
    <reaction evidence="1">
        <text>S-adenosyl-L-methionine + a thiopurine = S-adenosyl-L-homocysteine + a thiopurine S-methylether.</text>
        <dbReference type="EC" id="2.1.1.67"/>
    </reaction>
</comment>
<accession>A0A0F9UAE5</accession>
<dbReference type="GO" id="GO:0032259">
    <property type="term" value="P:methylation"/>
    <property type="evidence" value="ECO:0007669"/>
    <property type="project" value="UniProtKB-KW"/>
</dbReference>
<evidence type="ECO:0000256" key="8">
    <source>
        <dbReference type="ARBA" id="ARBA00022691"/>
    </source>
</evidence>
<dbReference type="InterPro" id="IPR022474">
    <property type="entry name" value="Thiopur_S-MeTfrase_Se/Te_detox"/>
</dbReference>
<dbReference type="PIRSF" id="PIRSF023956">
    <property type="entry name" value="Thiopurine_S-methyltransferase"/>
    <property type="match status" value="1"/>
</dbReference>
<dbReference type="InterPro" id="IPR029063">
    <property type="entry name" value="SAM-dependent_MTases_sf"/>
</dbReference>
<dbReference type="GO" id="GO:0008119">
    <property type="term" value="F:thiopurine S-methyltransferase activity"/>
    <property type="evidence" value="ECO:0007669"/>
    <property type="project" value="UniProtKB-EC"/>
</dbReference>
<keyword evidence="6" id="KW-0489">Methyltransferase</keyword>
<keyword evidence="8" id="KW-0949">S-adenosyl-L-methionine</keyword>
<proteinExistence type="inferred from homology"/>
<dbReference type="PANTHER" id="PTHR10259:SF11">
    <property type="entry name" value="THIOPURINE S-METHYLTRANSFERASE"/>
    <property type="match status" value="1"/>
</dbReference>
<comment type="caution">
    <text evidence="9">The sequence shown here is derived from an EMBL/GenBank/DDBJ whole genome shotgun (WGS) entry which is preliminary data.</text>
</comment>
<dbReference type="NCBIfam" id="TIGR03840">
    <property type="entry name" value="TMPT_Se_Te"/>
    <property type="match status" value="1"/>
</dbReference>
<sequence>MDVNFWHNKWQNNQIAFHRSNPNPLLVAHFDALSLTKANTIFIPLCGKTLDIAWLLSKGYRVVGAELVESAIEQLFAELAMTPKVTVIGEIKHYSAQNIDIYVGDIFDITQTLLGPVDAIYDRAALVTLPNEIRPQYYAHLMNITQQAPQLLIAYHYDQQLVQGPPFSISNQEVSQHYQKHYTLTLIESVDVEGGMKGQCEATENVWLLSTIS</sequence>
<reference evidence="9" key="1">
    <citation type="journal article" date="2015" name="Nature">
        <title>Complex archaea that bridge the gap between prokaryotes and eukaryotes.</title>
        <authorList>
            <person name="Spang A."/>
            <person name="Saw J.H."/>
            <person name="Jorgensen S.L."/>
            <person name="Zaremba-Niedzwiedzka K."/>
            <person name="Martijn J."/>
            <person name="Lind A.E."/>
            <person name="van Eijk R."/>
            <person name="Schleper C."/>
            <person name="Guy L."/>
            <person name="Ettema T.J."/>
        </authorList>
    </citation>
    <scope>NUCLEOTIDE SEQUENCE</scope>
</reference>
<evidence type="ECO:0000256" key="5">
    <source>
        <dbReference type="ARBA" id="ARBA00022490"/>
    </source>
</evidence>
<dbReference type="Pfam" id="PF05724">
    <property type="entry name" value="TPMT"/>
    <property type="match status" value="1"/>
</dbReference>
<evidence type="ECO:0000256" key="4">
    <source>
        <dbReference type="ARBA" id="ARBA00011905"/>
    </source>
</evidence>
<evidence type="ECO:0000256" key="1">
    <source>
        <dbReference type="ARBA" id="ARBA00000903"/>
    </source>
</evidence>
<dbReference type="PROSITE" id="PS51585">
    <property type="entry name" value="SAM_MT_TPMT"/>
    <property type="match status" value="1"/>
</dbReference>
<dbReference type="Gene3D" id="3.40.50.150">
    <property type="entry name" value="Vaccinia Virus protein VP39"/>
    <property type="match status" value="1"/>
</dbReference>
<gene>
    <name evidence="9" type="ORF">LCGC14_0631150</name>
</gene>
<dbReference type="InterPro" id="IPR008854">
    <property type="entry name" value="TPMT"/>
</dbReference>
<dbReference type="AlphaFoldDB" id="A0A0F9UAE5"/>
<dbReference type="FunFam" id="3.40.50.150:FF:000101">
    <property type="entry name" value="Thiopurine S-methyltransferase"/>
    <property type="match status" value="1"/>
</dbReference>
<dbReference type="HAMAP" id="MF_00812">
    <property type="entry name" value="Thiopur_methtran"/>
    <property type="match status" value="1"/>
</dbReference>
<dbReference type="GO" id="GO:0005737">
    <property type="term" value="C:cytoplasm"/>
    <property type="evidence" value="ECO:0007669"/>
    <property type="project" value="UniProtKB-SubCell"/>
</dbReference>
<dbReference type="GO" id="GO:0010038">
    <property type="term" value="P:response to metal ion"/>
    <property type="evidence" value="ECO:0007669"/>
    <property type="project" value="InterPro"/>
</dbReference>
<dbReference type="SUPFAM" id="SSF53335">
    <property type="entry name" value="S-adenosyl-L-methionine-dependent methyltransferases"/>
    <property type="match status" value="1"/>
</dbReference>
<comment type="similarity">
    <text evidence="3">Belongs to the class I-like SAM-binding methyltransferase superfamily. TPMT family.</text>
</comment>
<evidence type="ECO:0000256" key="2">
    <source>
        <dbReference type="ARBA" id="ARBA00004496"/>
    </source>
</evidence>
<protein>
    <recommendedName>
        <fullName evidence="4">thiopurine S-methyltransferase</fullName>
        <ecNumber evidence="4">2.1.1.67</ecNumber>
    </recommendedName>
</protein>
<keyword evidence="5" id="KW-0963">Cytoplasm</keyword>
<evidence type="ECO:0000256" key="7">
    <source>
        <dbReference type="ARBA" id="ARBA00022679"/>
    </source>
</evidence>
<comment type="subcellular location">
    <subcellularLocation>
        <location evidence="2">Cytoplasm</location>
    </subcellularLocation>
</comment>
<keyword evidence="7" id="KW-0808">Transferase</keyword>
<evidence type="ECO:0000256" key="3">
    <source>
        <dbReference type="ARBA" id="ARBA00008145"/>
    </source>
</evidence>
<name>A0A0F9UAE5_9ZZZZ</name>